<dbReference type="InterPro" id="IPR011527">
    <property type="entry name" value="ABC1_TM_dom"/>
</dbReference>
<organism evidence="12 13">
    <name type="scientific">Liquorilactobacillus hordei</name>
    <dbReference type="NCBI Taxonomy" id="468911"/>
    <lineage>
        <taxon>Bacteria</taxon>
        <taxon>Bacillati</taxon>
        <taxon>Bacillota</taxon>
        <taxon>Bacilli</taxon>
        <taxon>Lactobacillales</taxon>
        <taxon>Lactobacillaceae</taxon>
        <taxon>Liquorilactobacillus</taxon>
    </lineage>
</organism>
<evidence type="ECO:0000256" key="7">
    <source>
        <dbReference type="ARBA" id="ARBA00022989"/>
    </source>
</evidence>
<evidence type="ECO:0000256" key="8">
    <source>
        <dbReference type="ARBA" id="ARBA00023136"/>
    </source>
</evidence>
<keyword evidence="7 9" id="KW-1133">Transmembrane helix</keyword>
<dbReference type="Gene3D" id="3.40.50.300">
    <property type="entry name" value="P-loop containing nucleotide triphosphate hydrolases"/>
    <property type="match status" value="1"/>
</dbReference>
<name>A0A3S6QQY4_9LACO</name>
<keyword evidence="5" id="KW-0547">Nucleotide-binding</keyword>
<dbReference type="FunFam" id="3.40.50.300:FF:000221">
    <property type="entry name" value="Multidrug ABC transporter ATP-binding protein"/>
    <property type="match status" value="1"/>
</dbReference>
<dbReference type="InterPro" id="IPR017871">
    <property type="entry name" value="ABC_transporter-like_CS"/>
</dbReference>
<evidence type="ECO:0000313" key="13">
    <source>
        <dbReference type="Proteomes" id="UP000314960"/>
    </source>
</evidence>
<keyword evidence="3" id="KW-1003">Cell membrane</keyword>
<keyword evidence="8 9" id="KW-0472">Membrane</keyword>
<dbReference type="InterPro" id="IPR039421">
    <property type="entry name" value="Type_1_exporter"/>
</dbReference>
<dbReference type="InterPro" id="IPR036640">
    <property type="entry name" value="ABC1_TM_sf"/>
</dbReference>
<dbReference type="CDD" id="cd18541">
    <property type="entry name" value="ABC_6TM_TmrB_like"/>
    <property type="match status" value="1"/>
</dbReference>
<comment type="subcellular location">
    <subcellularLocation>
        <location evidence="1">Cell membrane</location>
        <topology evidence="1">Multi-pass membrane protein</topology>
    </subcellularLocation>
</comment>
<evidence type="ECO:0000256" key="1">
    <source>
        <dbReference type="ARBA" id="ARBA00004651"/>
    </source>
</evidence>
<dbReference type="PANTHER" id="PTHR43394:SF1">
    <property type="entry name" value="ATP-BINDING CASSETTE SUB-FAMILY B MEMBER 10, MITOCHONDRIAL"/>
    <property type="match status" value="1"/>
</dbReference>
<dbReference type="GO" id="GO:0005524">
    <property type="term" value="F:ATP binding"/>
    <property type="evidence" value="ECO:0007669"/>
    <property type="project" value="UniProtKB-KW"/>
</dbReference>
<dbReference type="Gene3D" id="1.20.1560.10">
    <property type="entry name" value="ABC transporter type 1, transmembrane domain"/>
    <property type="match status" value="1"/>
</dbReference>
<keyword evidence="6 12" id="KW-0067">ATP-binding</keyword>
<feature type="domain" description="ABC transmembrane type-1" evidence="11">
    <location>
        <begin position="22"/>
        <end position="304"/>
    </location>
</feature>
<dbReference type="SMART" id="SM00382">
    <property type="entry name" value="AAA"/>
    <property type="match status" value="1"/>
</dbReference>
<dbReference type="SUPFAM" id="SSF52540">
    <property type="entry name" value="P-loop containing nucleoside triphosphate hydrolases"/>
    <property type="match status" value="1"/>
</dbReference>
<evidence type="ECO:0000256" key="2">
    <source>
        <dbReference type="ARBA" id="ARBA00022448"/>
    </source>
</evidence>
<evidence type="ECO:0000256" key="5">
    <source>
        <dbReference type="ARBA" id="ARBA00022741"/>
    </source>
</evidence>
<feature type="domain" description="ABC transporter" evidence="10">
    <location>
        <begin position="336"/>
        <end position="572"/>
    </location>
</feature>
<dbReference type="PANTHER" id="PTHR43394">
    <property type="entry name" value="ATP-DEPENDENT PERMEASE MDL1, MITOCHONDRIAL"/>
    <property type="match status" value="1"/>
</dbReference>
<dbReference type="RefSeq" id="WP_141052485.1">
    <property type="nucleotide sequence ID" value="NZ_CP018176.1"/>
</dbReference>
<dbReference type="GO" id="GO:0016887">
    <property type="term" value="F:ATP hydrolysis activity"/>
    <property type="evidence" value="ECO:0007669"/>
    <property type="project" value="InterPro"/>
</dbReference>
<dbReference type="Proteomes" id="UP000314960">
    <property type="component" value="Chromosome"/>
</dbReference>
<evidence type="ECO:0000256" key="3">
    <source>
        <dbReference type="ARBA" id="ARBA00022475"/>
    </source>
</evidence>
<dbReference type="KEGG" id="lhw:BSQ49_00100"/>
<dbReference type="EMBL" id="CP018176">
    <property type="protein sequence ID" value="AUJ28755.1"/>
    <property type="molecule type" value="Genomic_DNA"/>
</dbReference>
<dbReference type="PROSITE" id="PS50893">
    <property type="entry name" value="ABC_TRANSPORTER_2"/>
    <property type="match status" value="1"/>
</dbReference>
<dbReference type="GO" id="GO:0015421">
    <property type="term" value="F:ABC-type oligopeptide transporter activity"/>
    <property type="evidence" value="ECO:0007669"/>
    <property type="project" value="TreeGrafter"/>
</dbReference>
<evidence type="ECO:0000259" key="11">
    <source>
        <dbReference type="PROSITE" id="PS50929"/>
    </source>
</evidence>
<dbReference type="Pfam" id="PF00005">
    <property type="entry name" value="ABC_tran"/>
    <property type="match status" value="1"/>
</dbReference>
<keyword evidence="4 9" id="KW-0812">Transmembrane</keyword>
<dbReference type="PROSITE" id="PS00211">
    <property type="entry name" value="ABC_TRANSPORTER_1"/>
    <property type="match status" value="1"/>
</dbReference>
<evidence type="ECO:0000259" key="10">
    <source>
        <dbReference type="PROSITE" id="PS50893"/>
    </source>
</evidence>
<feature type="transmembrane region" description="Helical" evidence="9">
    <location>
        <begin position="273"/>
        <end position="293"/>
    </location>
</feature>
<feature type="transmembrane region" description="Helical" evidence="9">
    <location>
        <begin position="56"/>
        <end position="84"/>
    </location>
</feature>
<dbReference type="InterPro" id="IPR003439">
    <property type="entry name" value="ABC_transporter-like_ATP-bd"/>
</dbReference>
<evidence type="ECO:0000256" key="4">
    <source>
        <dbReference type="ARBA" id="ARBA00022692"/>
    </source>
</evidence>
<accession>A0A3S6QQY4</accession>
<evidence type="ECO:0000256" key="6">
    <source>
        <dbReference type="ARBA" id="ARBA00022840"/>
    </source>
</evidence>
<evidence type="ECO:0000256" key="9">
    <source>
        <dbReference type="SAM" id="Phobius"/>
    </source>
</evidence>
<feature type="transmembrane region" description="Helical" evidence="9">
    <location>
        <begin position="157"/>
        <end position="177"/>
    </location>
</feature>
<proteinExistence type="predicted"/>
<dbReference type="PROSITE" id="PS50929">
    <property type="entry name" value="ABC_TM1F"/>
    <property type="match status" value="1"/>
</dbReference>
<dbReference type="AlphaFoldDB" id="A0A3S6QQY4"/>
<dbReference type="SUPFAM" id="SSF90123">
    <property type="entry name" value="ABC transporter transmembrane region"/>
    <property type="match status" value="1"/>
</dbReference>
<sequence length="579" mass="65585">MNYVIKHLIIYFGQHKARYTTVFIFMVIASILAVAPTYIIRLIIDAIVQKNLTTQILITYIIFFALIIILAYLTEAIWTFFLFIGSYDIQKELRNDLMTHFLKMGAPFYHHFRTGDLITRSSDDVRVMGMTVGYGLMVFLNTSLYLTFIVLMMMVTVSWQLTLFALIPMPILVYFIFKWGSEVDAKFTEAQNSVSEMNNEVLEIIDGLRVVRAFGLEDSVSQKFDEKVLESRKQNDIVAEIDSRFMPLITIILAISYVFSFGLGAFFVAHHQISIGAMVSFQVYLTMIVWPMISAGDLVNTMQQGAASWRRINEVLKTDDNLELSGNLSLQKISTIAFINFHFKYDCNDRAVLNGLNLTVKSGQVIGVVGKTGSGKTTLLRQLGHRYPYSSEVPLINGQPLTSYSTTDLRKKIAEVPQEHTLFSRTIRENLLFGNSEASEKTLWQALEKACLADDIKRMKDGLETLVGEKGISLSGGQKQRLSLARAFLRNTSEILLLDDALSAVDAKTEQVIINNLKNQVSNKISFIISHRLSAITDADWIIVLDDGKIIQSGTHQSLIKESGWYQEQYHHQQIKEEK</sequence>
<dbReference type="InterPro" id="IPR003593">
    <property type="entry name" value="AAA+_ATPase"/>
</dbReference>
<feature type="transmembrane region" description="Helical" evidence="9">
    <location>
        <begin position="245"/>
        <end position="267"/>
    </location>
</feature>
<protein>
    <submittedName>
        <fullName evidence="12">ABC transporter ATP-binding protein</fullName>
    </submittedName>
</protein>
<evidence type="ECO:0000313" key="12">
    <source>
        <dbReference type="EMBL" id="AUJ28755.1"/>
    </source>
</evidence>
<keyword evidence="2" id="KW-0813">Transport</keyword>
<feature type="transmembrane region" description="Helical" evidence="9">
    <location>
        <begin position="127"/>
        <end position="151"/>
    </location>
</feature>
<dbReference type="GO" id="GO:0005886">
    <property type="term" value="C:plasma membrane"/>
    <property type="evidence" value="ECO:0007669"/>
    <property type="project" value="UniProtKB-SubCell"/>
</dbReference>
<feature type="transmembrane region" description="Helical" evidence="9">
    <location>
        <begin position="21"/>
        <end position="44"/>
    </location>
</feature>
<dbReference type="Pfam" id="PF00664">
    <property type="entry name" value="ABC_membrane"/>
    <property type="match status" value="1"/>
</dbReference>
<gene>
    <name evidence="12" type="ORF">BSQ49_00100</name>
</gene>
<dbReference type="InterPro" id="IPR027417">
    <property type="entry name" value="P-loop_NTPase"/>
</dbReference>
<reference evidence="12 13" key="1">
    <citation type="submission" date="2016-11" db="EMBL/GenBank/DDBJ databases">
        <title>Interaction between Lactobacillus species and yeast in water kefir.</title>
        <authorList>
            <person name="Behr J."/>
            <person name="Xu D."/>
            <person name="Vogel R.F."/>
        </authorList>
    </citation>
    <scope>NUCLEOTIDE SEQUENCE [LARGE SCALE GENOMIC DNA]</scope>
    <source>
        <strain evidence="12 13">TMW 1.1822</strain>
    </source>
</reference>